<dbReference type="AlphaFoldDB" id="A0A7T5JNN9"/>
<keyword evidence="5" id="KW-1185">Reference proteome</keyword>
<gene>
    <name evidence="2" type="ORF">JD108_21055</name>
    <name evidence="3" type="ORF">KDJ56_20990</name>
</gene>
<accession>A0A7T5JNN9</accession>
<keyword evidence="1" id="KW-0732">Signal</keyword>
<feature type="chain" id="PRO_5032719983" evidence="1">
    <location>
        <begin position="21"/>
        <end position="328"/>
    </location>
</feature>
<dbReference type="KEGG" id="bcop:JD108_21055"/>
<dbReference type="Proteomes" id="UP000595847">
    <property type="component" value="Chromosome"/>
</dbReference>
<evidence type="ECO:0000313" key="2">
    <source>
        <dbReference type="EMBL" id="QQE74282.1"/>
    </source>
</evidence>
<protein>
    <submittedName>
        <fullName evidence="2">Uncharacterized protein</fullName>
    </submittedName>
</protein>
<dbReference type="EMBL" id="CP073708">
    <property type="protein sequence ID" value="QUO41364.1"/>
    <property type="molecule type" value="Genomic_DNA"/>
</dbReference>
<dbReference type="EMBL" id="CP066308">
    <property type="protein sequence ID" value="QQE74282.1"/>
    <property type="molecule type" value="Genomic_DNA"/>
</dbReference>
<evidence type="ECO:0000256" key="1">
    <source>
        <dbReference type="SAM" id="SignalP"/>
    </source>
</evidence>
<name>A0A7T5JNN9_9BACL</name>
<evidence type="ECO:0000313" key="5">
    <source>
        <dbReference type="Proteomes" id="UP000677234"/>
    </source>
</evidence>
<organism evidence="2 4">
    <name type="scientific">Brevibacillus composti</name>
    <dbReference type="NCBI Taxonomy" id="2796470"/>
    <lineage>
        <taxon>Bacteria</taxon>
        <taxon>Bacillati</taxon>
        <taxon>Bacillota</taxon>
        <taxon>Bacilli</taxon>
        <taxon>Bacillales</taxon>
        <taxon>Paenibacillaceae</taxon>
        <taxon>Brevibacillus</taxon>
    </lineage>
</organism>
<proteinExistence type="predicted"/>
<evidence type="ECO:0000313" key="3">
    <source>
        <dbReference type="EMBL" id="QUO41364.1"/>
    </source>
</evidence>
<dbReference type="RefSeq" id="WP_198827863.1">
    <property type="nucleotide sequence ID" value="NZ_CP066308.1"/>
</dbReference>
<reference evidence="3" key="2">
    <citation type="submission" date="2021-04" db="EMBL/GenBank/DDBJ databases">
        <title>Brevibacillus composti FJAT-54423, complete genome.</title>
        <authorList>
            <person name="Tang R."/>
        </authorList>
    </citation>
    <scope>NUCLEOTIDE SEQUENCE</scope>
    <source>
        <strain evidence="3">FJAT-54424</strain>
    </source>
</reference>
<sequence>MKKVLITVLFTMLISSSVLAAGNDDIKRTNRYQSIKNELTSSGLSTDEAEHYAYLTELVKDMEERGIEFSLDHQANENSINSRQPDITDEYVNSHPREYKERIRKLDKEVWKKELIALAQQEDRMAEVQKIIDKERKKGKLKDHYEVKFSDGTVFSVKFETSETDPQRAEEMSRELFASSYEILPHIAGPWNYSTHIDTHTTPDRSDHYTTGPSWEFKQGISYSKVAIVHHFYLNNNNTPGNLSDDAVSTNTQATSGAAAGYGVVNVTEEPIKNTITYAKGISKYIQSYQPVTAKVSSAFSASFLGLSMQVPLQAGNNTQLVRWKAQV</sequence>
<dbReference type="Proteomes" id="UP000677234">
    <property type="component" value="Chromosome"/>
</dbReference>
<evidence type="ECO:0000313" key="4">
    <source>
        <dbReference type="Proteomes" id="UP000595847"/>
    </source>
</evidence>
<feature type="signal peptide" evidence="1">
    <location>
        <begin position="1"/>
        <end position="20"/>
    </location>
</feature>
<reference evidence="2 4" key="1">
    <citation type="submission" date="2020-12" db="EMBL/GenBank/DDBJ databases">
        <title>strain FJAT-54423T represents a novel species of the genus Brevibacillus.</title>
        <authorList>
            <person name="Tang R."/>
        </authorList>
    </citation>
    <scope>NUCLEOTIDE SEQUENCE [LARGE SCALE GENOMIC DNA]</scope>
    <source>
        <strain evidence="2 4">FJAT-54423</strain>
    </source>
</reference>